<keyword evidence="3" id="KW-1185">Reference proteome</keyword>
<dbReference type="Pfam" id="PF04134">
    <property type="entry name" value="DCC1-like"/>
    <property type="match status" value="1"/>
</dbReference>
<sequence length="514" mass="60302">MPVSRVLSFDNLLQKLKYSNSIKIYKVDSKVLQINYLIPVFVGIGLVYIDSVFHKLSSKLWLDGLGVWLPSSLPMITWNDTSFLLNQEWAVKFLSYLVLVFEAVFIFLFWIKKFRMPFFILGIFFHIGILIAYPIPYFALAYIAIYLLMVPVSLWKRISNKFKFKTALYTFYYDGECPLCQKIVLIIDHFDIFKSINCKTVQNNYQENAALKGLEENSLLTNIHGVNRYGKIAVGYWAYVQLFRYLLYTYPLALLFSIKGISNLGAKVYNHIAKNRLTERCTKQSCSVPVYCEPSGEKQDFFIKGLNKVYLTQIFWKGIIITVILGQLLMIWYSPTIQHHIPLKNRLNKIVNIPYQKSEWVLKKYLGITSHTVFLNEHFEGFNHIFKITYSVNNQEKVVPILDNKGMPAEYVSGCIWRNISFNVVTQKIEKEKFEKGILPYLKYYCKDNNISLGDFNFYVKEIQIPDKWEKDFLIKQIRKPWQKVGKCKIVKDSLDFYWNQRMNKILNDEAGSK</sequence>
<evidence type="ECO:0000313" key="3">
    <source>
        <dbReference type="Proteomes" id="UP001597138"/>
    </source>
</evidence>
<accession>A0ABW4H8P0</accession>
<organism evidence="2 3">
    <name type="scientific">Flavobacterium artemisiae</name>
    <dbReference type="NCBI Taxonomy" id="2126556"/>
    <lineage>
        <taxon>Bacteria</taxon>
        <taxon>Pseudomonadati</taxon>
        <taxon>Bacteroidota</taxon>
        <taxon>Flavobacteriia</taxon>
        <taxon>Flavobacteriales</taxon>
        <taxon>Flavobacteriaceae</taxon>
        <taxon>Flavobacterium</taxon>
    </lineage>
</organism>
<keyword evidence="1" id="KW-0812">Transmembrane</keyword>
<keyword evidence="1" id="KW-1133">Transmembrane helix</keyword>
<dbReference type="InterPro" id="IPR052964">
    <property type="entry name" value="Sporulation_signal_mat"/>
</dbReference>
<protein>
    <submittedName>
        <fullName evidence="2">DCC1-like thiol-disulfide oxidoreductase family protein</fullName>
    </submittedName>
</protein>
<feature type="transmembrane region" description="Helical" evidence="1">
    <location>
        <begin position="118"/>
        <end position="133"/>
    </location>
</feature>
<dbReference type="RefSeq" id="WP_379816058.1">
    <property type="nucleotide sequence ID" value="NZ_JBHUDZ010000002.1"/>
</dbReference>
<dbReference type="PANTHER" id="PTHR39535">
    <property type="entry name" value="SPORULATION-DELAYING PROTEIN SDPB"/>
    <property type="match status" value="1"/>
</dbReference>
<proteinExistence type="predicted"/>
<dbReference type="InterPro" id="IPR007263">
    <property type="entry name" value="DCC1-like"/>
</dbReference>
<name>A0ABW4H8P0_9FLAO</name>
<dbReference type="Proteomes" id="UP001597138">
    <property type="component" value="Unassembled WGS sequence"/>
</dbReference>
<reference evidence="3" key="1">
    <citation type="journal article" date="2019" name="Int. J. Syst. Evol. Microbiol.">
        <title>The Global Catalogue of Microorganisms (GCM) 10K type strain sequencing project: providing services to taxonomists for standard genome sequencing and annotation.</title>
        <authorList>
            <consortium name="The Broad Institute Genomics Platform"/>
            <consortium name="The Broad Institute Genome Sequencing Center for Infectious Disease"/>
            <person name="Wu L."/>
            <person name="Ma J."/>
        </authorList>
    </citation>
    <scope>NUCLEOTIDE SEQUENCE [LARGE SCALE GENOMIC DNA]</scope>
    <source>
        <strain evidence="3">CCUG 70865</strain>
    </source>
</reference>
<dbReference type="PANTHER" id="PTHR39535:SF2">
    <property type="entry name" value="HTTM DOMAIN-CONTAINING PROTEIN"/>
    <property type="match status" value="1"/>
</dbReference>
<comment type="caution">
    <text evidence="2">The sequence shown here is derived from an EMBL/GenBank/DDBJ whole genome shotgun (WGS) entry which is preliminary data.</text>
</comment>
<keyword evidence="1" id="KW-0472">Membrane</keyword>
<feature type="transmembrane region" description="Helical" evidence="1">
    <location>
        <begin position="314"/>
        <end position="333"/>
    </location>
</feature>
<evidence type="ECO:0000313" key="2">
    <source>
        <dbReference type="EMBL" id="MFD1601626.1"/>
    </source>
</evidence>
<feature type="transmembrane region" description="Helical" evidence="1">
    <location>
        <begin position="90"/>
        <end position="111"/>
    </location>
</feature>
<dbReference type="EMBL" id="JBHUDZ010000002">
    <property type="protein sequence ID" value="MFD1601626.1"/>
    <property type="molecule type" value="Genomic_DNA"/>
</dbReference>
<evidence type="ECO:0000256" key="1">
    <source>
        <dbReference type="SAM" id="Phobius"/>
    </source>
</evidence>
<feature type="transmembrane region" description="Helical" evidence="1">
    <location>
        <begin position="34"/>
        <end position="53"/>
    </location>
</feature>
<gene>
    <name evidence="2" type="ORF">ACFSC2_02620</name>
</gene>